<organism evidence="2 3">
    <name type="scientific">Tropilaelaps mercedesae</name>
    <dbReference type="NCBI Taxonomy" id="418985"/>
    <lineage>
        <taxon>Eukaryota</taxon>
        <taxon>Metazoa</taxon>
        <taxon>Ecdysozoa</taxon>
        <taxon>Arthropoda</taxon>
        <taxon>Chelicerata</taxon>
        <taxon>Arachnida</taxon>
        <taxon>Acari</taxon>
        <taxon>Parasitiformes</taxon>
        <taxon>Mesostigmata</taxon>
        <taxon>Gamasina</taxon>
        <taxon>Dermanyssoidea</taxon>
        <taxon>Laelapidae</taxon>
        <taxon>Tropilaelaps</taxon>
    </lineage>
</organism>
<reference evidence="2 3" key="1">
    <citation type="journal article" date="2017" name="Gigascience">
        <title>Draft genome of the honey bee ectoparasitic mite, Tropilaelaps mercedesae, is shaped by the parasitic life history.</title>
        <authorList>
            <person name="Dong X."/>
            <person name="Armstrong S.D."/>
            <person name="Xia D."/>
            <person name="Makepeace B.L."/>
            <person name="Darby A.C."/>
            <person name="Kadowaki T."/>
        </authorList>
    </citation>
    <scope>NUCLEOTIDE SEQUENCE [LARGE SCALE GENOMIC DNA]</scope>
    <source>
        <strain evidence="2">Wuxi-XJTLU</strain>
    </source>
</reference>
<name>A0A1V9XMT4_9ACAR</name>
<dbReference type="AlphaFoldDB" id="A0A1V9XMT4"/>
<feature type="compositionally biased region" description="Low complexity" evidence="1">
    <location>
        <begin position="14"/>
        <end position="30"/>
    </location>
</feature>
<gene>
    <name evidence="2" type="ORF">BIW11_08848</name>
</gene>
<evidence type="ECO:0000313" key="2">
    <source>
        <dbReference type="EMBL" id="OQR74786.1"/>
    </source>
</evidence>
<evidence type="ECO:0000313" key="3">
    <source>
        <dbReference type="Proteomes" id="UP000192247"/>
    </source>
</evidence>
<sequence length="148" mass="16771">FKQYARRLSHVALGGSRPSSRRGSAFRGPSPARPPPMATTYDANTNEIHLFDQSQCLNVTLLTFDKSFSSTKHRSMKKRLWKRLHACHAQASPVRVTADETNEFMILAEVVPHLMGAPVARRSTRARVHRRCLREDAQTEPSARTNYL</sequence>
<protein>
    <submittedName>
        <fullName evidence="2">Uncharacterized protein</fullName>
    </submittedName>
</protein>
<dbReference type="EMBL" id="MNPL01007380">
    <property type="protein sequence ID" value="OQR74786.1"/>
    <property type="molecule type" value="Genomic_DNA"/>
</dbReference>
<accession>A0A1V9XMT4</accession>
<feature type="region of interest" description="Disordered" evidence="1">
    <location>
        <begin position="12"/>
        <end position="36"/>
    </location>
</feature>
<dbReference type="InParanoid" id="A0A1V9XMT4"/>
<dbReference type="Proteomes" id="UP000192247">
    <property type="component" value="Unassembled WGS sequence"/>
</dbReference>
<keyword evidence="3" id="KW-1185">Reference proteome</keyword>
<evidence type="ECO:0000256" key="1">
    <source>
        <dbReference type="SAM" id="MobiDB-lite"/>
    </source>
</evidence>
<feature type="non-terminal residue" evidence="2">
    <location>
        <position position="1"/>
    </location>
</feature>
<comment type="caution">
    <text evidence="2">The sequence shown here is derived from an EMBL/GenBank/DDBJ whole genome shotgun (WGS) entry which is preliminary data.</text>
</comment>
<proteinExistence type="predicted"/>